<evidence type="ECO:0000256" key="6">
    <source>
        <dbReference type="ARBA" id="ARBA00029605"/>
    </source>
</evidence>
<evidence type="ECO:0000256" key="1">
    <source>
        <dbReference type="ARBA" id="ARBA00001585"/>
    </source>
</evidence>
<dbReference type="InterPro" id="IPR000073">
    <property type="entry name" value="AB_hydrolase_1"/>
</dbReference>
<gene>
    <name evidence="10" type="ORF">G7081_00895</name>
</gene>
<dbReference type="EC" id="3.4.11.5" evidence="3 7"/>
<dbReference type="PANTHER" id="PTHR43194">
    <property type="entry name" value="HYDROLASE ALPHA/BETA FOLD FAMILY"/>
    <property type="match status" value="1"/>
</dbReference>
<feature type="domain" description="AB hydrolase-1" evidence="9">
    <location>
        <begin position="29"/>
        <end position="278"/>
    </location>
</feature>
<organism evidence="10 11">
    <name type="scientific">Vagococcus coleopterorum</name>
    <dbReference type="NCBI Taxonomy" id="2714946"/>
    <lineage>
        <taxon>Bacteria</taxon>
        <taxon>Bacillati</taxon>
        <taxon>Bacillota</taxon>
        <taxon>Bacilli</taxon>
        <taxon>Lactobacillales</taxon>
        <taxon>Enterococcaceae</taxon>
        <taxon>Vagococcus</taxon>
    </lineage>
</organism>
<feature type="active site" description="Nucleophile" evidence="8">
    <location>
        <position position="105"/>
    </location>
</feature>
<comment type="catalytic activity">
    <reaction evidence="1 7">
        <text>Release of N-terminal proline from a peptide.</text>
        <dbReference type="EC" id="3.4.11.5"/>
    </reaction>
</comment>
<dbReference type="Gene3D" id="3.40.50.1820">
    <property type="entry name" value="alpha/beta hydrolase"/>
    <property type="match status" value="1"/>
</dbReference>
<evidence type="ECO:0000313" key="11">
    <source>
        <dbReference type="Proteomes" id="UP000500890"/>
    </source>
</evidence>
<name>A0A6G8AL69_9ENTE</name>
<dbReference type="InterPro" id="IPR002410">
    <property type="entry name" value="Peptidase_S33"/>
</dbReference>
<keyword evidence="7" id="KW-0031">Aminopeptidase</keyword>
<keyword evidence="5 7" id="KW-0378">Hydrolase</keyword>
<dbReference type="RefSeq" id="WP_166006546.1">
    <property type="nucleotide sequence ID" value="NZ_CP049886.1"/>
</dbReference>
<evidence type="ECO:0000313" key="10">
    <source>
        <dbReference type="EMBL" id="QIL45746.1"/>
    </source>
</evidence>
<dbReference type="GO" id="GO:0004177">
    <property type="term" value="F:aminopeptidase activity"/>
    <property type="evidence" value="ECO:0007669"/>
    <property type="project" value="UniProtKB-KW"/>
</dbReference>
<dbReference type="GO" id="GO:0006508">
    <property type="term" value="P:proteolysis"/>
    <property type="evidence" value="ECO:0007669"/>
    <property type="project" value="UniProtKB-KW"/>
</dbReference>
<reference evidence="10 11" key="1">
    <citation type="submission" date="2020-03" db="EMBL/GenBank/DDBJ databases">
        <title>Vagococcus sp. nov., isolated from beetles.</title>
        <authorList>
            <person name="Hyun D.-W."/>
            <person name="Bae J.-W."/>
        </authorList>
    </citation>
    <scope>NUCLEOTIDE SEQUENCE [LARGE SCALE GENOMIC DNA]</scope>
    <source>
        <strain evidence="10 11">HDW17A</strain>
    </source>
</reference>
<evidence type="ECO:0000256" key="3">
    <source>
        <dbReference type="ARBA" id="ARBA00012568"/>
    </source>
</evidence>
<dbReference type="InterPro" id="IPR029058">
    <property type="entry name" value="AB_hydrolase_fold"/>
</dbReference>
<dbReference type="PRINTS" id="PR00793">
    <property type="entry name" value="PROAMNOPTASE"/>
</dbReference>
<protein>
    <recommendedName>
        <fullName evidence="4 7">Proline iminopeptidase</fullName>
        <shortName evidence="7">PIP</shortName>
        <ecNumber evidence="3 7">3.4.11.5</ecNumber>
    </recommendedName>
    <alternativeName>
        <fullName evidence="6 7">Prolyl aminopeptidase</fullName>
    </alternativeName>
</protein>
<proteinExistence type="inferred from homology"/>
<dbReference type="InterPro" id="IPR005945">
    <property type="entry name" value="Pro_imino_pep"/>
</dbReference>
<dbReference type="EMBL" id="CP049886">
    <property type="protein sequence ID" value="QIL45746.1"/>
    <property type="molecule type" value="Genomic_DNA"/>
</dbReference>
<evidence type="ECO:0000256" key="8">
    <source>
        <dbReference type="PIRSR" id="PIRSR005539-1"/>
    </source>
</evidence>
<dbReference type="Pfam" id="PF00561">
    <property type="entry name" value="Abhydrolase_1"/>
    <property type="match status" value="1"/>
</dbReference>
<dbReference type="SUPFAM" id="SSF53474">
    <property type="entry name" value="alpha/beta-Hydrolases"/>
    <property type="match status" value="1"/>
</dbReference>
<keyword evidence="7" id="KW-0645">Protease</keyword>
<comment type="function">
    <text evidence="7">Releases the N-terminal proline from various substrates.</text>
</comment>
<evidence type="ECO:0000256" key="5">
    <source>
        <dbReference type="ARBA" id="ARBA00022801"/>
    </source>
</evidence>
<dbReference type="NCBIfam" id="TIGR01250">
    <property type="entry name" value="pro_imino_pep_2"/>
    <property type="match status" value="1"/>
</dbReference>
<dbReference type="PIRSF" id="PIRSF005539">
    <property type="entry name" value="Pept_S33_TRI_F1"/>
    <property type="match status" value="1"/>
</dbReference>
<comment type="similarity">
    <text evidence="2 7">Belongs to the peptidase S33 family.</text>
</comment>
<sequence length="296" mass="33499">MTITEGYMPYLGYQTYYRIVGDTNPQKAPLILLHGGPGSTHNYFELFDELAKADQRQIIMYDQLGCGLSATESRPDLWTSKTWIEELIALKDFLNIDECHILGQSWGGMMLIEYLCDYNPTGIKSAILSSTLPSSELWGQEQHRMIKFMSAEHQAAIAEAEATNNFTSEAYLAANEEFMLRHAAPHWGPDAPEPLRRKKVSGTEAYNTAWGPNEFHPNGNLHNWEYRDKLHTIAVPTLVTSGSNDLSTPLIAKTMADDIPNAKWELFAHSRHMPFAEETEKYIAILTDWLNTVETN</sequence>
<feature type="active site" evidence="8">
    <location>
        <position position="245"/>
    </location>
</feature>
<evidence type="ECO:0000256" key="7">
    <source>
        <dbReference type="PIRNR" id="PIRNR005539"/>
    </source>
</evidence>
<evidence type="ECO:0000256" key="2">
    <source>
        <dbReference type="ARBA" id="ARBA00010088"/>
    </source>
</evidence>
<evidence type="ECO:0000256" key="4">
    <source>
        <dbReference type="ARBA" id="ARBA00021843"/>
    </source>
</evidence>
<dbReference type="KEGG" id="vah:G7081_00895"/>
<dbReference type="NCBIfam" id="NF045945">
    <property type="entry name" value="ProImpepLactob"/>
    <property type="match status" value="1"/>
</dbReference>
<dbReference type="InterPro" id="IPR050228">
    <property type="entry name" value="Carboxylesterase_BioH"/>
</dbReference>
<dbReference type="Proteomes" id="UP000500890">
    <property type="component" value="Chromosome"/>
</dbReference>
<accession>A0A6G8AL69</accession>
<dbReference type="PANTHER" id="PTHR43194:SF2">
    <property type="entry name" value="PEROXISOMAL MEMBRANE PROTEIN LPX1"/>
    <property type="match status" value="1"/>
</dbReference>
<keyword evidence="11" id="KW-1185">Reference proteome</keyword>
<feature type="active site" description="Proton donor" evidence="8">
    <location>
        <position position="272"/>
    </location>
</feature>
<evidence type="ECO:0000259" key="9">
    <source>
        <dbReference type="Pfam" id="PF00561"/>
    </source>
</evidence>
<dbReference type="AlphaFoldDB" id="A0A6G8AL69"/>